<protein>
    <submittedName>
        <fullName evidence="2">Cyclin-dependent kinase F-1</fullName>
        <ecNumber evidence="2">2.7.11.22</ecNumber>
    </submittedName>
</protein>
<keyword evidence="2" id="KW-0418">Kinase</keyword>
<dbReference type="AlphaFoldDB" id="A0ABD3ENZ9"/>
<dbReference type="Gene3D" id="1.10.510.10">
    <property type="entry name" value="Transferase(Phosphotransferase) domain 1"/>
    <property type="match status" value="1"/>
</dbReference>
<dbReference type="GO" id="GO:0004693">
    <property type="term" value="F:cyclin-dependent protein serine/threonine kinase activity"/>
    <property type="evidence" value="ECO:0007669"/>
    <property type="project" value="UniProtKB-EC"/>
</dbReference>
<proteinExistence type="predicted"/>
<accession>A0ABD3ENZ9</accession>
<reference evidence="3" key="1">
    <citation type="journal article" date="2024" name="IScience">
        <title>Strigolactones Initiate the Formation of Haustorium-like Structures in Castilleja.</title>
        <authorList>
            <person name="Buerger M."/>
            <person name="Peterson D."/>
            <person name="Chory J."/>
        </authorList>
    </citation>
    <scope>NUCLEOTIDE SEQUENCE [LARGE SCALE GENOMIC DNA]</scope>
</reference>
<feature type="compositionally biased region" description="Basic and acidic residues" evidence="1">
    <location>
        <begin position="86"/>
        <end position="99"/>
    </location>
</feature>
<gene>
    <name evidence="2" type="primary">CAK1AT_1</name>
    <name evidence="2" type="ORF">CASFOL_000373</name>
</gene>
<organism evidence="2 3">
    <name type="scientific">Castilleja foliolosa</name>
    <dbReference type="NCBI Taxonomy" id="1961234"/>
    <lineage>
        <taxon>Eukaryota</taxon>
        <taxon>Viridiplantae</taxon>
        <taxon>Streptophyta</taxon>
        <taxon>Embryophyta</taxon>
        <taxon>Tracheophyta</taxon>
        <taxon>Spermatophyta</taxon>
        <taxon>Magnoliopsida</taxon>
        <taxon>eudicotyledons</taxon>
        <taxon>Gunneridae</taxon>
        <taxon>Pentapetalae</taxon>
        <taxon>asterids</taxon>
        <taxon>lamiids</taxon>
        <taxon>Lamiales</taxon>
        <taxon>Orobanchaceae</taxon>
        <taxon>Pedicularideae</taxon>
        <taxon>Castillejinae</taxon>
        <taxon>Castilleja</taxon>
    </lineage>
</organism>
<evidence type="ECO:0000313" key="3">
    <source>
        <dbReference type="Proteomes" id="UP001632038"/>
    </source>
</evidence>
<evidence type="ECO:0000313" key="2">
    <source>
        <dbReference type="EMBL" id="KAL3655977.1"/>
    </source>
</evidence>
<evidence type="ECO:0000256" key="1">
    <source>
        <dbReference type="SAM" id="MobiDB-lite"/>
    </source>
</evidence>
<dbReference type="Proteomes" id="UP001632038">
    <property type="component" value="Unassembled WGS sequence"/>
</dbReference>
<comment type="caution">
    <text evidence="2">The sequence shown here is derived from an EMBL/GenBank/DDBJ whole genome shotgun (WGS) entry which is preliminary data.</text>
</comment>
<feature type="region of interest" description="Disordered" evidence="1">
    <location>
        <begin position="79"/>
        <end position="104"/>
    </location>
</feature>
<name>A0ABD3ENZ9_9LAMI</name>
<dbReference type="EMBL" id="JAVIJP010000001">
    <property type="protein sequence ID" value="KAL3655977.1"/>
    <property type="molecule type" value="Genomic_DNA"/>
</dbReference>
<keyword evidence="2" id="KW-0808">Transferase</keyword>
<dbReference type="InterPro" id="IPR011009">
    <property type="entry name" value="Kinase-like_dom_sf"/>
</dbReference>
<sequence>MMMLAVIARIGVEKVIINRGFVKIADFGFKNHSRSAPWFSPLTGGSRSENSAFRFGGAEDLERLSLRQAYEVAYLASNKSKKANKSSKDATKQAEDRNTPRKAKVTMKHDDNIEHSYFYDVDDGHGQLTSCVGTRWFRAPELLFGSTSYNMLIVIESIFSNVE</sequence>
<dbReference type="SUPFAM" id="SSF56112">
    <property type="entry name" value="Protein kinase-like (PK-like)"/>
    <property type="match status" value="1"/>
</dbReference>
<keyword evidence="3" id="KW-1185">Reference proteome</keyword>
<dbReference type="EC" id="2.7.11.22" evidence="2"/>